<gene>
    <name evidence="2" type="ORF">JOF53_007406</name>
</gene>
<dbReference type="SUPFAM" id="SSF48576">
    <property type="entry name" value="Terpenoid synthases"/>
    <property type="match status" value="1"/>
</dbReference>
<proteinExistence type="predicted"/>
<organism evidence="2 3">
    <name type="scientific">Crossiella equi</name>
    <dbReference type="NCBI Taxonomy" id="130796"/>
    <lineage>
        <taxon>Bacteria</taxon>
        <taxon>Bacillati</taxon>
        <taxon>Actinomycetota</taxon>
        <taxon>Actinomycetes</taxon>
        <taxon>Pseudonocardiales</taxon>
        <taxon>Pseudonocardiaceae</taxon>
        <taxon>Crossiella</taxon>
    </lineage>
</organism>
<feature type="region of interest" description="Disordered" evidence="1">
    <location>
        <begin position="74"/>
        <end position="98"/>
    </location>
</feature>
<protein>
    <recommendedName>
        <fullName evidence="4">Polyprenyl synthetase</fullName>
    </recommendedName>
</protein>
<dbReference type="EMBL" id="JAGIOO010000001">
    <property type="protein sequence ID" value="MBP2478534.1"/>
    <property type="molecule type" value="Genomic_DNA"/>
</dbReference>
<sequence>MADFIDRNTDSALGAGVVVLSEAFGLVFQLVDDLMDVCSTSGLWGKPLRHARDRLAHLPRTCADWGLRNRVGVETSATEEEPHEHVSELSPGALAPGR</sequence>
<evidence type="ECO:0008006" key="4">
    <source>
        <dbReference type="Google" id="ProtNLM"/>
    </source>
</evidence>
<name>A0ABS5APP6_9PSEU</name>
<evidence type="ECO:0000313" key="3">
    <source>
        <dbReference type="Proteomes" id="UP001519363"/>
    </source>
</evidence>
<reference evidence="2 3" key="1">
    <citation type="submission" date="2021-03" db="EMBL/GenBank/DDBJ databases">
        <title>Sequencing the genomes of 1000 actinobacteria strains.</title>
        <authorList>
            <person name="Klenk H.-P."/>
        </authorList>
    </citation>
    <scope>NUCLEOTIDE SEQUENCE [LARGE SCALE GENOMIC DNA]</scope>
    <source>
        <strain evidence="2 3">DSM 44580</strain>
    </source>
</reference>
<dbReference type="RefSeq" id="WP_086790069.1">
    <property type="nucleotide sequence ID" value="NZ_JAGIOO010000001.1"/>
</dbReference>
<dbReference type="InterPro" id="IPR008949">
    <property type="entry name" value="Isoprenoid_synthase_dom_sf"/>
</dbReference>
<comment type="caution">
    <text evidence="2">The sequence shown here is derived from an EMBL/GenBank/DDBJ whole genome shotgun (WGS) entry which is preliminary data.</text>
</comment>
<evidence type="ECO:0000313" key="2">
    <source>
        <dbReference type="EMBL" id="MBP2478534.1"/>
    </source>
</evidence>
<dbReference type="PROSITE" id="PS00444">
    <property type="entry name" value="POLYPRENYL_SYNTHASE_2"/>
    <property type="match status" value="1"/>
</dbReference>
<dbReference type="Proteomes" id="UP001519363">
    <property type="component" value="Unassembled WGS sequence"/>
</dbReference>
<dbReference type="InterPro" id="IPR033749">
    <property type="entry name" value="Polyprenyl_synt_CS"/>
</dbReference>
<accession>A0ABS5APP6</accession>
<keyword evidence="3" id="KW-1185">Reference proteome</keyword>
<evidence type="ECO:0000256" key="1">
    <source>
        <dbReference type="SAM" id="MobiDB-lite"/>
    </source>
</evidence>